<feature type="domain" description="SAP" evidence="4">
    <location>
        <begin position="4"/>
        <end position="38"/>
    </location>
</feature>
<evidence type="ECO:0000256" key="3">
    <source>
        <dbReference type="SAM" id="MobiDB-lite"/>
    </source>
</evidence>
<feature type="compositionally biased region" description="Acidic residues" evidence="3">
    <location>
        <begin position="37"/>
        <end position="83"/>
    </location>
</feature>
<dbReference type="InterPro" id="IPR040746">
    <property type="entry name" value="THO1_MOS11_C"/>
</dbReference>
<comment type="similarity">
    <text evidence="2">Belongs to the SAP domain-containing ribonucleoprotein family.</text>
</comment>
<sequence length="240" mass="26417">MSDIKKMKLAELKKELSERGLSVKGNKAELVQRLQDFLDDGGDDDLNATDPEAEEEDVGEGEDDVEEDGGDDILEGDEEEEEMGKELDAEEDKLALEETAVEVKPELQERNPITVVTPKVTKISTSLTDAEKKRLRAQKFSTPLPDDDRKAARAKRFGAVISSSGTTQKSSGLATMSSDLERMKKRAERFGTNVAPAAVKLEEKEKLLKRKQRFGGLTASVGSSDLEAKKKMRAERFGVA</sequence>
<comment type="caution">
    <text evidence="5">The sequence shown here is derived from an EMBL/GenBank/DDBJ whole genome shotgun (WGS) entry which is preliminary data.</text>
</comment>
<dbReference type="Pfam" id="PF18592">
    <property type="entry name" value="Tho1_MOS11_C"/>
    <property type="match status" value="2"/>
</dbReference>
<dbReference type="PANTHER" id="PTHR46551:SF1">
    <property type="entry name" value="SAP DOMAIN-CONTAINING RIBONUCLEOPROTEIN"/>
    <property type="match status" value="1"/>
</dbReference>
<dbReference type="Proteomes" id="UP001152320">
    <property type="component" value="Chromosome 18"/>
</dbReference>
<dbReference type="GO" id="GO:0005634">
    <property type="term" value="C:nucleus"/>
    <property type="evidence" value="ECO:0007669"/>
    <property type="project" value="TreeGrafter"/>
</dbReference>
<organism evidence="5 6">
    <name type="scientific">Holothuria leucospilota</name>
    <name type="common">Black long sea cucumber</name>
    <name type="synonym">Mertensiothuria leucospilota</name>
    <dbReference type="NCBI Taxonomy" id="206669"/>
    <lineage>
        <taxon>Eukaryota</taxon>
        <taxon>Metazoa</taxon>
        <taxon>Echinodermata</taxon>
        <taxon>Eleutherozoa</taxon>
        <taxon>Echinozoa</taxon>
        <taxon>Holothuroidea</taxon>
        <taxon>Aspidochirotacea</taxon>
        <taxon>Aspidochirotida</taxon>
        <taxon>Holothuriidae</taxon>
        <taxon>Holothuria</taxon>
    </lineage>
</organism>
<dbReference type="InterPro" id="IPR003034">
    <property type="entry name" value="SAP_dom"/>
</dbReference>
<keyword evidence="5" id="KW-0687">Ribonucleoprotein</keyword>
<gene>
    <name evidence="5" type="ORF">HOLleu_34391</name>
</gene>
<proteinExistence type="inferred from homology"/>
<dbReference type="Gene3D" id="1.10.720.30">
    <property type="entry name" value="SAP domain"/>
    <property type="match status" value="1"/>
</dbReference>
<dbReference type="SMART" id="SM00513">
    <property type="entry name" value="SAP"/>
    <property type="match status" value="1"/>
</dbReference>
<evidence type="ECO:0000313" key="6">
    <source>
        <dbReference type="Proteomes" id="UP001152320"/>
    </source>
</evidence>
<dbReference type="Pfam" id="PF02037">
    <property type="entry name" value="SAP"/>
    <property type="match status" value="1"/>
</dbReference>
<keyword evidence="1" id="KW-0597">Phosphoprotein</keyword>
<dbReference type="SUPFAM" id="SSF68906">
    <property type="entry name" value="SAP domain"/>
    <property type="match status" value="1"/>
</dbReference>
<dbReference type="InterPro" id="IPR052240">
    <property type="entry name" value="SAP_domain_ribonucleoprotein"/>
</dbReference>
<dbReference type="PROSITE" id="PS50800">
    <property type="entry name" value="SAP"/>
    <property type="match status" value="1"/>
</dbReference>
<dbReference type="GO" id="GO:0016973">
    <property type="term" value="P:poly(A)+ mRNA export from nucleus"/>
    <property type="evidence" value="ECO:0007669"/>
    <property type="project" value="TreeGrafter"/>
</dbReference>
<feature type="compositionally biased region" description="Basic and acidic residues" evidence="3">
    <location>
        <begin position="84"/>
        <end position="106"/>
    </location>
</feature>
<feature type="region of interest" description="Disordered" evidence="3">
    <location>
        <begin position="34"/>
        <end position="106"/>
    </location>
</feature>
<protein>
    <submittedName>
        <fullName evidence="5">SAP domain-containing ribonucleoprotein</fullName>
    </submittedName>
</protein>
<dbReference type="InterPro" id="IPR036361">
    <property type="entry name" value="SAP_dom_sf"/>
</dbReference>
<keyword evidence="6" id="KW-1185">Reference proteome</keyword>
<dbReference type="EMBL" id="JAIZAY010000018">
    <property type="protein sequence ID" value="KAJ8024475.1"/>
    <property type="molecule type" value="Genomic_DNA"/>
</dbReference>
<dbReference type="PANTHER" id="PTHR46551">
    <property type="entry name" value="SAP DOMAIN-CONTAINING RIBONUCLEOPROTEIN"/>
    <property type="match status" value="1"/>
</dbReference>
<reference evidence="5" key="1">
    <citation type="submission" date="2021-10" db="EMBL/GenBank/DDBJ databases">
        <title>Tropical sea cucumber genome reveals ecological adaptation and Cuvierian tubules defense mechanism.</title>
        <authorList>
            <person name="Chen T."/>
        </authorList>
    </citation>
    <scope>NUCLEOTIDE SEQUENCE</scope>
    <source>
        <strain evidence="5">Nanhai2018</strain>
        <tissue evidence="5">Muscle</tissue>
    </source>
</reference>
<evidence type="ECO:0000256" key="2">
    <source>
        <dbReference type="ARBA" id="ARBA00046328"/>
    </source>
</evidence>
<name>A0A9Q0YKZ0_HOLLE</name>
<evidence type="ECO:0000256" key="1">
    <source>
        <dbReference type="ARBA" id="ARBA00022553"/>
    </source>
</evidence>
<accession>A0A9Q0YKZ0</accession>
<feature type="region of interest" description="Disordered" evidence="3">
    <location>
        <begin position="127"/>
        <end position="151"/>
    </location>
</feature>
<evidence type="ECO:0000259" key="4">
    <source>
        <dbReference type="PROSITE" id="PS50800"/>
    </source>
</evidence>
<dbReference type="OrthoDB" id="5837849at2759"/>
<dbReference type="AlphaFoldDB" id="A0A9Q0YKZ0"/>
<dbReference type="GO" id="GO:1990904">
    <property type="term" value="C:ribonucleoprotein complex"/>
    <property type="evidence" value="ECO:0007669"/>
    <property type="project" value="UniProtKB-KW"/>
</dbReference>
<evidence type="ECO:0000313" key="5">
    <source>
        <dbReference type="EMBL" id="KAJ8024475.1"/>
    </source>
</evidence>